<reference evidence="2 3" key="1">
    <citation type="journal article" date="2015" name="Genome Announc.">
        <title>Expanding the biotechnology potential of lactobacilli through comparative genomics of 213 strains and associated genera.</title>
        <authorList>
            <person name="Sun Z."/>
            <person name="Harris H.M."/>
            <person name="McCann A."/>
            <person name="Guo C."/>
            <person name="Argimon S."/>
            <person name="Zhang W."/>
            <person name="Yang X."/>
            <person name="Jeffery I.B."/>
            <person name="Cooney J.C."/>
            <person name="Kagawa T.F."/>
            <person name="Liu W."/>
            <person name="Song Y."/>
            <person name="Salvetti E."/>
            <person name="Wrobel A."/>
            <person name="Rasinkangas P."/>
            <person name="Parkhill J."/>
            <person name="Rea M.C."/>
            <person name="O'Sullivan O."/>
            <person name="Ritari J."/>
            <person name="Douillard F.P."/>
            <person name="Paul Ross R."/>
            <person name="Yang R."/>
            <person name="Briner A.E."/>
            <person name="Felis G.E."/>
            <person name="de Vos W.M."/>
            <person name="Barrangou R."/>
            <person name="Klaenhammer T.R."/>
            <person name="Caufield P.W."/>
            <person name="Cui Y."/>
            <person name="Zhang H."/>
            <person name="O'Toole P.W."/>
        </authorList>
    </citation>
    <scope>NUCLEOTIDE SEQUENCE [LARGE SCALE GENOMIC DNA]</scope>
    <source>
        <strain evidence="2 3">JCM 15530</strain>
    </source>
</reference>
<dbReference type="InterPro" id="IPR013196">
    <property type="entry name" value="HTH_11"/>
</dbReference>
<dbReference type="EMBL" id="AZCX01000004">
    <property type="protein sequence ID" value="KRK48137.1"/>
    <property type="molecule type" value="Genomic_DNA"/>
</dbReference>
<sequence length="125" mass="13854">MDLAVLKCLHVGATSKVTMKELKLRTQMSQRAIYDAIEVLRASGIPIMASRQGNNGGYFIAETENEKQAGIAQYKKQIATEQRNLKALQQAELSGWQMALEDDKTSQKPKIIVAVDQASDEEEIS</sequence>
<organism evidence="2 3">
    <name type="scientific">Secundilactobacillus kimchicus JCM 15530</name>
    <dbReference type="NCBI Taxonomy" id="1302272"/>
    <lineage>
        <taxon>Bacteria</taxon>
        <taxon>Bacillati</taxon>
        <taxon>Bacillota</taxon>
        <taxon>Bacilli</taxon>
        <taxon>Lactobacillales</taxon>
        <taxon>Lactobacillaceae</taxon>
        <taxon>Secundilactobacillus</taxon>
    </lineage>
</organism>
<evidence type="ECO:0000313" key="3">
    <source>
        <dbReference type="Proteomes" id="UP000050911"/>
    </source>
</evidence>
<keyword evidence="3" id="KW-1185">Reference proteome</keyword>
<comment type="caution">
    <text evidence="2">The sequence shown here is derived from an EMBL/GenBank/DDBJ whole genome shotgun (WGS) entry which is preliminary data.</text>
</comment>
<proteinExistence type="predicted"/>
<dbReference type="STRING" id="1302272.FC96_GL001869"/>
<gene>
    <name evidence="2" type="ORF">FC96_GL001869</name>
</gene>
<dbReference type="Proteomes" id="UP000050911">
    <property type="component" value="Unassembled WGS sequence"/>
</dbReference>
<protein>
    <recommendedName>
        <fullName evidence="1">Helix-turn-helix type 11 domain-containing protein</fullName>
    </recommendedName>
</protein>
<dbReference type="Pfam" id="PF08279">
    <property type="entry name" value="HTH_11"/>
    <property type="match status" value="1"/>
</dbReference>
<evidence type="ECO:0000313" key="2">
    <source>
        <dbReference type="EMBL" id="KRK48137.1"/>
    </source>
</evidence>
<accession>A0A0R1HRB6</accession>
<dbReference type="PATRIC" id="fig|1302272.5.peg.1897"/>
<evidence type="ECO:0000259" key="1">
    <source>
        <dbReference type="Pfam" id="PF08279"/>
    </source>
</evidence>
<name>A0A0R1HRB6_9LACO</name>
<dbReference type="InterPro" id="IPR036388">
    <property type="entry name" value="WH-like_DNA-bd_sf"/>
</dbReference>
<feature type="domain" description="Helix-turn-helix type 11" evidence="1">
    <location>
        <begin position="14"/>
        <end position="53"/>
    </location>
</feature>
<dbReference type="Gene3D" id="1.10.10.10">
    <property type="entry name" value="Winged helix-like DNA-binding domain superfamily/Winged helix DNA-binding domain"/>
    <property type="match status" value="1"/>
</dbReference>
<dbReference type="AlphaFoldDB" id="A0A0R1HRB6"/>